<comment type="caution">
    <text evidence="4">The sequence shown here is derived from an EMBL/GenBank/DDBJ whole genome shotgun (WGS) entry which is preliminary data.</text>
</comment>
<accession>A0ABV6KHH0</accession>
<dbReference type="PANTHER" id="PTHR43080:SF2">
    <property type="entry name" value="CBS DOMAIN-CONTAINING PROTEIN"/>
    <property type="match status" value="1"/>
</dbReference>
<protein>
    <submittedName>
        <fullName evidence="4">CBS domain-containing protein</fullName>
    </submittedName>
</protein>
<dbReference type="EMBL" id="JBHLUX010000087">
    <property type="protein sequence ID" value="MFC0472770.1"/>
    <property type="molecule type" value="Genomic_DNA"/>
</dbReference>
<feature type="domain" description="CBS" evidence="3">
    <location>
        <begin position="9"/>
        <end position="65"/>
    </location>
</feature>
<dbReference type="Proteomes" id="UP001589838">
    <property type="component" value="Unassembled WGS sequence"/>
</dbReference>
<dbReference type="Gene3D" id="3.10.580.10">
    <property type="entry name" value="CBS-domain"/>
    <property type="match status" value="1"/>
</dbReference>
<dbReference type="Pfam" id="PF00571">
    <property type="entry name" value="CBS"/>
    <property type="match status" value="2"/>
</dbReference>
<dbReference type="InterPro" id="IPR046342">
    <property type="entry name" value="CBS_dom_sf"/>
</dbReference>
<dbReference type="CDD" id="cd04622">
    <property type="entry name" value="CBS_pair_HRP1_like"/>
    <property type="match status" value="1"/>
</dbReference>
<dbReference type="PROSITE" id="PS51371">
    <property type="entry name" value="CBS"/>
    <property type="match status" value="2"/>
</dbReference>
<evidence type="ECO:0000256" key="1">
    <source>
        <dbReference type="ARBA" id="ARBA00023122"/>
    </source>
</evidence>
<reference evidence="4 5" key="1">
    <citation type="submission" date="2024-09" db="EMBL/GenBank/DDBJ databases">
        <authorList>
            <person name="Sun Q."/>
            <person name="Mori K."/>
        </authorList>
    </citation>
    <scope>NUCLEOTIDE SEQUENCE [LARGE SCALE GENOMIC DNA]</scope>
    <source>
        <strain evidence="4 5">NCAIM B.02610</strain>
    </source>
</reference>
<organism evidence="4 5">
    <name type="scientific">Halalkalibacter kiskunsagensis</name>
    <dbReference type="NCBI Taxonomy" id="1548599"/>
    <lineage>
        <taxon>Bacteria</taxon>
        <taxon>Bacillati</taxon>
        <taxon>Bacillota</taxon>
        <taxon>Bacilli</taxon>
        <taxon>Bacillales</taxon>
        <taxon>Bacillaceae</taxon>
        <taxon>Halalkalibacter</taxon>
    </lineage>
</organism>
<gene>
    <name evidence="4" type="ORF">ACFFHM_20365</name>
</gene>
<proteinExistence type="predicted"/>
<dbReference type="InterPro" id="IPR051257">
    <property type="entry name" value="Diverse_CBS-Domain"/>
</dbReference>
<keyword evidence="5" id="KW-1185">Reference proteome</keyword>
<evidence type="ECO:0000313" key="4">
    <source>
        <dbReference type="EMBL" id="MFC0472770.1"/>
    </source>
</evidence>
<dbReference type="RefSeq" id="WP_335962846.1">
    <property type="nucleotide sequence ID" value="NZ_JAXBLX010000036.1"/>
</dbReference>
<evidence type="ECO:0000313" key="5">
    <source>
        <dbReference type="Proteomes" id="UP001589838"/>
    </source>
</evidence>
<name>A0ABV6KHH0_9BACI</name>
<keyword evidence="1 2" id="KW-0129">CBS domain</keyword>
<evidence type="ECO:0000256" key="2">
    <source>
        <dbReference type="PROSITE-ProRule" id="PRU00703"/>
    </source>
</evidence>
<dbReference type="SMART" id="SM00116">
    <property type="entry name" value="CBS"/>
    <property type="match status" value="2"/>
</dbReference>
<dbReference type="InterPro" id="IPR000644">
    <property type="entry name" value="CBS_dom"/>
</dbReference>
<dbReference type="SUPFAM" id="SSF54631">
    <property type="entry name" value="CBS-domain pair"/>
    <property type="match status" value="1"/>
</dbReference>
<evidence type="ECO:0000259" key="3">
    <source>
        <dbReference type="PROSITE" id="PS51371"/>
    </source>
</evidence>
<sequence>MTQNLTEIMSKDIVTIDSDQSIQEAATLMKNHDIGSIPVVKNGELVGIITDRDITLRSTASGKDSHVSVAECMSTNLTVASPSTDPHEAANMMAQHQIRRLPVVENGQIVGMVAIGDLAVENIYENEAGEALHNISQKDQNPLS</sequence>
<dbReference type="PANTHER" id="PTHR43080">
    <property type="entry name" value="CBS DOMAIN-CONTAINING PROTEIN CBSX3, MITOCHONDRIAL"/>
    <property type="match status" value="1"/>
</dbReference>
<feature type="domain" description="CBS" evidence="3">
    <location>
        <begin position="73"/>
        <end position="128"/>
    </location>
</feature>